<dbReference type="EC" id="2.5.1.54" evidence="4"/>
<dbReference type="InterPro" id="IPR013785">
    <property type="entry name" value="Aldolase_TIM"/>
</dbReference>
<protein>
    <recommendedName>
        <fullName evidence="4">Phospho-2-dehydro-3-deoxyheptonate aldolase</fullName>
        <ecNumber evidence="4">2.5.1.54</ecNumber>
    </recommendedName>
</protein>
<dbReference type="InterPro" id="IPR002480">
    <property type="entry name" value="DAHP_synth_2"/>
</dbReference>
<evidence type="ECO:0000256" key="4">
    <source>
        <dbReference type="RuleBase" id="RU363071"/>
    </source>
</evidence>
<feature type="binding site" evidence="3">
    <location>
        <position position="393"/>
    </location>
    <ligand>
        <name>Mn(2+)</name>
        <dbReference type="ChEBI" id="CHEBI:29035"/>
    </ligand>
</feature>
<name>A0A2N3XWJ1_SACSN</name>
<keyword evidence="2 4" id="KW-0808">Transferase</keyword>
<keyword evidence="6" id="KW-1185">Reference proteome</keyword>
<dbReference type="EMBL" id="PJNB01000001">
    <property type="protein sequence ID" value="PKW15038.1"/>
    <property type="molecule type" value="Genomic_DNA"/>
</dbReference>
<evidence type="ECO:0000313" key="5">
    <source>
        <dbReference type="EMBL" id="PKW15038.1"/>
    </source>
</evidence>
<comment type="caution">
    <text evidence="5">The sequence shown here is derived from an EMBL/GenBank/DDBJ whole genome shotgun (WGS) entry which is preliminary data.</text>
</comment>
<comment type="pathway">
    <text evidence="4">Metabolic intermediate biosynthesis; chorismate biosynthesis; chorismate from D-erythrose 4-phosphate and phosphoenolpyruvate: step 1/7.</text>
</comment>
<dbReference type="Pfam" id="PF01474">
    <property type="entry name" value="DAHP_synth_2"/>
    <property type="match status" value="1"/>
</dbReference>
<dbReference type="RefSeq" id="WP_010695512.1">
    <property type="nucleotide sequence ID" value="NZ_CP061007.1"/>
</dbReference>
<feature type="binding site" evidence="3">
    <location>
        <position position="423"/>
    </location>
    <ligand>
        <name>Mn(2+)</name>
        <dbReference type="ChEBI" id="CHEBI:29035"/>
    </ligand>
</feature>
<dbReference type="PANTHER" id="PTHR21337:SF0">
    <property type="entry name" value="PHOSPHO-2-DEHYDRO-3-DEOXYHEPTONATE ALDOLASE"/>
    <property type="match status" value="1"/>
</dbReference>
<evidence type="ECO:0000256" key="1">
    <source>
        <dbReference type="ARBA" id="ARBA00008911"/>
    </source>
</evidence>
<evidence type="ECO:0000256" key="3">
    <source>
        <dbReference type="PIRSR" id="PIRSR602480-1"/>
    </source>
</evidence>
<dbReference type="STRING" id="994479.GCA_000194155_02724"/>
<dbReference type="GO" id="GO:0003849">
    <property type="term" value="F:3-deoxy-7-phosphoheptulonate synthase activity"/>
    <property type="evidence" value="ECO:0007669"/>
    <property type="project" value="UniProtKB-EC"/>
</dbReference>
<feature type="binding site" evidence="3">
    <location>
        <position position="288"/>
    </location>
    <ligand>
        <name>phosphoenolpyruvate</name>
        <dbReference type="ChEBI" id="CHEBI:58702"/>
    </ligand>
</feature>
<dbReference type="PANTHER" id="PTHR21337">
    <property type="entry name" value="PHOSPHO-2-DEHYDRO-3-DEOXYHEPTONATE ALDOLASE 1, 2"/>
    <property type="match status" value="1"/>
</dbReference>
<dbReference type="SUPFAM" id="SSF51569">
    <property type="entry name" value="Aldolase"/>
    <property type="match status" value="1"/>
</dbReference>
<proteinExistence type="inferred from homology"/>
<feature type="binding site" evidence="3">
    <location>
        <begin position="265"/>
        <end position="266"/>
    </location>
    <ligand>
        <name>phosphoenolpyruvate</name>
        <dbReference type="ChEBI" id="CHEBI:58702"/>
    </ligand>
</feature>
<accession>A0A2N3XWJ1</accession>
<gene>
    <name evidence="5" type="ORF">A8926_2712</name>
</gene>
<dbReference type="GO" id="GO:0009423">
    <property type="term" value="P:chorismate biosynthetic process"/>
    <property type="evidence" value="ECO:0007669"/>
    <property type="project" value="UniProtKB-UniPathway"/>
</dbReference>
<reference evidence="5" key="1">
    <citation type="submission" date="2017-12" db="EMBL/GenBank/DDBJ databases">
        <title>Sequencing the genomes of 1000 Actinobacteria strains.</title>
        <authorList>
            <person name="Klenk H.-P."/>
        </authorList>
    </citation>
    <scope>NUCLEOTIDE SEQUENCE [LARGE SCALE GENOMIC DNA]</scope>
    <source>
        <strain evidence="5">DSM 44228</strain>
    </source>
</reference>
<keyword evidence="4" id="KW-0057">Aromatic amino acid biosynthesis</keyword>
<keyword evidence="3" id="KW-0104">Cadmium</keyword>
<evidence type="ECO:0000313" key="6">
    <source>
        <dbReference type="Proteomes" id="UP000233786"/>
    </source>
</evidence>
<dbReference type="GO" id="GO:0008652">
    <property type="term" value="P:amino acid biosynthetic process"/>
    <property type="evidence" value="ECO:0007669"/>
    <property type="project" value="UniProtKB-KW"/>
</dbReference>
<dbReference type="Proteomes" id="UP000233786">
    <property type="component" value="Unassembled WGS sequence"/>
</dbReference>
<feature type="binding site" evidence="3">
    <location>
        <position position="351"/>
    </location>
    <ligand>
        <name>Mn(2+)</name>
        <dbReference type="ChEBI" id="CHEBI:29035"/>
    </ligand>
</feature>
<comment type="catalytic activity">
    <reaction evidence="4">
        <text>D-erythrose 4-phosphate + phosphoenolpyruvate + H2O = 7-phospho-2-dehydro-3-deoxy-D-arabino-heptonate + phosphate</text>
        <dbReference type="Rhea" id="RHEA:14717"/>
        <dbReference type="ChEBI" id="CHEBI:15377"/>
        <dbReference type="ChEBI" id="CHEBI:16897"/>
        <dbReference type="ChEBI" id="CHEBI:43474"/>
        <dbReference type="ChEBI" id="CHEBI:58394"/>
        <dbReference type="ChEBI" id="CHEBI:58702"/>
        <dbReference type="EC" id="2.5.1.54"/>
    </reaction>
</comment>
<dbReference type="GO" id="GO:0009073">
    <property type="term" value="P:aromatic amino acid family biosynthetic process"/>
    <property type="evidence" value="ECO:0007669"/>
    <property type="project" value="UniProtKB-KW"/>
</dbReference>
<keyword evidence="3" id="KW-0170">Cobalt</keyword>
<comment type="similarity">
    <text evidence="1 4">Belongs to the class-II DAHP synthase family.</text>
</comment>
<feature type="binding site" evidence="3">
    <location>
        <position position="69"/>
    </location>
    <ligand>
        <name>Mn(2+)</name>
        <dbReference type="ChEBI" id="CHEBI:29035"/>
    </ligand>
</feature>
<dbReference type="Gene3D" id="3.20.20.70">
    <property type="entry name" value="Aldolase class I"/>
    <property type="match status" value="1"/>
</dbReference>
<feature type="binding site" evidence="3">
    <location>
        <position position="319"/>
    </location>
    <ligand>
        <name>phosphoenolpyruvate</name>
        <dbReference type="ChEBI" id="CHEBI:58702"/>
    </ligand>
</feature>
<comment type="cofactor">
    <cofactor evidence="3">
        <name>Mn(2+)</name>
        <dbReference type="ChEBI" id="CHEBI:29035"/>
    </cofactor>
    <cofactor evidence="3">
        <name>Co(2+)</name>
        <dbReference type="ChEBI" id="CHEBI:48828"/>
    </cofactor>
    <cofactor evidence="3">
        <name>Cd(2+)</name>
        <dbReference type="ChEBI" id="CHEBI:48775"/>
    </cofactor>
    <text evidence="3">Binds 1 divalent cation per subunit. The enzyme is active with manganese, cobalt or cadmium ions.</text>
</comment>
<keyword evidence="4" id="KW-0028">Amino-acid biosynthesis</keyword>
<keyword evidence="3" id="KW-0464">Manganese</keyword>
<sequence>MTNSELLASWRDAPAAHQPEWPDRAAVKNVLARLAAAPALVTPSACDYLRSRLAAVANGEAFALQGGDCAETFDGATPEAIRNKTKTLLQMAVIFTYAAARPVVKIGRMAGQYAKPRSSPTETRGGVTLPVYLGDAVNGFDFDPVVRVPDPARLWRMYEASRSTLGIVDRYAHNGYAGLDQLHRWNRDFVANSPAGARYEELAYEIDHALQFMRACGAQPEELRSVEIFASHEGLLLDYEDALTRIDRDSGRAYATSGHMLWIGERTRALDGAHVAYFRSIANPIGVKLGPTAAPADVRSYVDILDPDRQPGRLTFITRMGSRQIRDRLPELVRAAQDAGGKPIWICDPMHSNTFLAPSGHKTRLFVDIVDEVRGFFDVHRALGTHPGGIHVEFTGEDVTECIGGGSEVLVDDLHHRYESACDPRLNRGQSLDLAFHIAELL</sequence>
<dbReference type="AlphaFoldDB" id="A0A2N3XWJ1"/>
<dbReference type="UniPathway" id="UPA00053">
    <property type="reaction ID" value="UER00084"/>
</dbReference>
<organism evidence="5 6">
    <name type="scientific">Saccharopolyspora spinosa</name>
    <dbReference type="NCBI Taxonomy" id="60894"/>
    <lineage>
        <taxon>Bacteria</taxon>
        <taxon>Bacillati</taxon>
        <taxon>Actinomycetota</taxon>
        <taxon>Actinomycetes</taxon>
        <taxon>Pseudonocardiales</taxon>
        <taxon>Pseudonocardiaceae</taxon>
        <taxon>Saccharopolyspora</taxon>
    </lineage>
</organism>
<dbReference type="NCBIfam" id="TIGR01358">
    <property type="entry name" value="DAHP_synth_II"/>
    <property type="match status" value="1"/>
</dbReference>
<evidence type="ECO:0000256" key="2">
    <source>
        <dbReference type="ARBA" id="ARBA00022679"/>
    </source>
</evidence>
<feature type="binding site" evidence="3">
    <location>
        <position position="108"/>
    </location>
    <ligand>
        <name>phosphoenolpyruvate</name>
        <dbReference type="ChEBI" id="CHEBI:58702"/>
    </ligand>
</feature>